<dbReference type="InterPro" id="IPR010982">
    <property type="entry name" value="Lambda_DNA-bd_dom_sf"/>
</dbReference>
<dbReference type="Gene3D" id="1.10.260.40">
    <property type="entry name" value="lambda repressor-like DNA-binding domains"/>
    <property type="match status" value="1"/>
</dbReference>
<dbReference type="EMBL" id="WOTH01000058">
    <property type="protein sequence ID" value="NHO55265.1"/>
    <property type="molecule type" value="Genomic_DNA"/>
</dbReference>
<organism evidence="2 3">
    <name type="scientific">Acetobacter estunensis</name>
    <dbReference type="NCBI Taxonomy" id="104097"/>
    <lineage>
        <taxon>Bacteria</taxon>
        <taxon>Pseudomonadati</taxon>
        <taxon>Pseudomonadota</taxon>
        <taxon>Alphaproteobacteria</taxon>
        <taxon>Acetobacterales</taxon>
        <taxon>Acetobacteraceae</taxon>
        <taxon>Acetobacter</taxon>
    </lineage>
</organism>
<comment type="caution">
    <text evidence="2">The sequence shown here is derived from an EMBL/GenBank/DDBJ whole genome shotgun (WGS) entry which is preliminary data.</text>
</comment>
<dbReference type="SUPFAM" id="SSF47413">
    <property type="entry name" value="lambda repressor-like DNA-binding domains"/>
    <property type="match status" value="1"/>
</dbReference>
<dbReference type="Proteomes" id="UP000597459">
    <property type="component" value="Unassembled WGS sequence"/>
</dbReference>
<sequence length="94" mass="10408">MEGARKPGKRLLHPDICVAIGDTIRRLREADDLSVAELAACVDSQPQTIRDLERGRHSPSFPMLLDLFYALDASEEDFCEILRRDGAVRQAGAA</sequence>
<dbReference type="PROSITE" id="PS50943">
    <property type="entry name" value="HTH_CROC1"/>
    <property type="match status" value="1"/>
</dbReference>
<feature type="domain" description="HTH cro/C1-type" evidence="1">
    <location>
        <begin position="24"/>
        <end position="78"/>
    </location>
</feature>
<proteinExistence type="predicted"/>
<name>A0A967B7E3_9PROT</name>
<dbReference type="Pfam" id="PF13560">
    <property type="entry name" value="HTH_31"/>
    <property type="match status" value="1"/>
</dbReference>
<dbReference type="AlphaFoldDB" id="A0A967B7E3"/>
<dbReference type="SMART" id="SM00530">
    <property type="entry name" value="HTH_XRE"/>
    <property type="match status" value="1"/>
</dbReference>
<reference evidence="2" key="1">
    <citation type="submission" date="2019-11" db="EMBL/GenBank/DDBJ databases">
        <title>Description of new Acetobacter species.</title>
        <authorList>
            <person name="Cleenwerck I."/>
            <person name="Sombolestani A.S."/>
        </authorList>
    </citation>
    <scope>NUCLEOTIDE SEQUENCE</scope>
    <source>
        <strain evidence="2">LMG 1626</strain>
    </source>
</reference>
<dbReference type="InterPro" id="IPR001387">
    <property type="entry name" value="Cro/C1-type_HTH"/>
</dbReference>
<keyword evidence="3" id="KW-1185">Reference proteome</keyword>
<dbReference type="RefSeq" id="WP_166318771.1">
    <property type="nucleotide sequence ID" value="NZ_WOTH01000058.1"/>
</dbReference>
<gene>
    <name evidence="2" type="ORF">GOB87_15190</name>
</gene>
<dbReference type="GO" id="GO:0003677">
    <property type="term" value="F:DNA binding"/>
    <property type="evidence" value="ECO:0007669"/>
    <property type="project" value="InterPro"/>
</dbReference>
<evidence type="ECO:0000259" key="1">
    <source>
        <dbReference type="PROSITE" id="PS50943"/>
    </source>
</evidence>
<accession>A0A967B7E3</accession>
<dbReference type="CDD" id="cd00093">
    <property type="entry name" value="HTH_XRE"/>
    <property type="match status" value="1"/>
</dbReference>
<evidence type="ECO:0000313" key="2">
    <source>
        <dbReference type="EMBL" id="NHO55265.1"/>
    </source>
</evidence>
<evidence type="ECO:0000313" key="3">
    <source>
        <dbReference type="Proteomes" id="UP000597459"/>
    </source>
</evidence>
<protein>
    <submittedName>
        <fullName evidence="2">Helix-turn-helix domain-containing protein</fullName>
    </submittedName>
</protein>